<evidence type="ECO:0000256" key="8">
    <source>
        <dbReference type="ARBA" id="ARBA00022741"/>
    </source>
</evidence>
<feature type="chain" id="PRO_5042995489" description="Protein kinase domain-containing protein" evidence="18">
    <location>
        <begin position="32"/>
        <end position="649"/>
    </location>
</feature>
<evidence type="ECO:0000256" key="18">
    <source>
        <dbReference type="SAM" id="SignalP"/>
    </source>
</evidence>
<evidence type="ECO:0000256" key="4">
    <source>
        <dbReference type="ARBA" id="ARBA00022475"/>
    </source>
</evidence>
<dbReference type="PANTHER" id="PTHR27007">
    <property type="match status" value="1"/>
</dbReference>
<dbReference type="GO" id="GO:0005886">
    <property type="term" value="C:plasma membrane"/>
    <property type="evidence" value="ECO:0007669"/>
    <property type="project" value="UniProtKB-SubCell"/>
</dbReference>
<keyword evidence="14" id="KW-0325">Glycoprotein</keyword>
<keyword evidence="6 17" id="KW-0812">Transmembrane</keyword>
<evidence type="ECO:0000256" key="11">
    <source>
        <dbReference type="ARBA" id="ARBA00022989"/>
    </source>
</evidence>
<evidence type="ECO:0000256" key="2">
    <source>
        <dbReference type="ARBA" id="ARBA00008536"/>
    </source>
</evidence>
<comment type="similarity">
    <text evidence="2">In the N-terminal section; belongs to the leguminous lectin family.</text>
</comment>
<dbReference type="PROSITE" id="PS50011">
    <property type="entry name" value="PROTEIN_KINASE_DOM"/>
    <property type="match status" value="1"/>
</dbReference>
<dbReference type="InterPro" id="IPR000719">
    <property type="entry name" value="Prot_kinase_dom"/>
</dbReference>
<dbReference type="InterPro" id="IPR011009">
    <property type="entry name" value="Kinase-like_dom_sf"/>
</dbReference>
<evidence type="ECO:0000256" key="1">
    <source>
        <dbReference type="ARBA" id="ARBA00004251"/>
    </source>
</evidence>
<sequence>MAPPTSLLHRLAAAAVAALLLLLLHAPSSKAAETPVSFSFPPFSPRNLTLLGGASLRADAAAVSLSPPYSHALFPLPLPFPPNASFLFSAPARPAARLSFLLIPDPLTAAAANANRSLPLEVTLDGSRARVSASSAGAELAANATATGALDPRGGAGVRAWVLYDARPPRFRRARLGARFARFMFVAIEVSSSSLGNASRGGEDGGFVLESWAFLASRMPAIDPGSRPAHGVGDSDSVRRAISPASPAVTDTSALKEDHGRRRKLVLLLGLAIPLPILFVAAVTVLVVMSLKKWRWSTGAVTEGVGTGKPRQFMYQDLFSATRGFDPSMVVGSGGFGTVYKAVCPHSGAMYAVKRSKQSGESYKEFSAELSIFTDLKHPNLVRLQGWCAEGDELLLIYEFLPNGSLDQALHPCSGAERCVVLNRSQRYNVAVGIASAVAYLHEGHDKQVIHRDIKCSNILLDSCFGPRLGDFGLAWLKDHDTSPRSTLAARTFGYLAPEYLQMGKATEKSDVYSYGVVLLEMCTGKWPIEREAPGSMNMLNVVDWVWSLHSKGKLLDAADPLLSGQYDNEQMMRLLLLGLSCVNPFSEKRPVMRTVLAILEGKNELLAVPRKKPPLMFVSNAPIDLEGVVSKCNQSAIASDLYALETEV</sequence>
<feature type="transmembrane region" description="Helical" evidence="17">
    <location>
        <begin position="265"/>
        <end position="288"/>
    </location>
</feature>
<accession>A0AAQ3WIL4</accession>
<evidence type="ECO:0000256" key="10">
    <source>
        <dbReference type="ARBA" id="ARBA00022840"/>
    </source>
</evidence>
<evidence type="ECO:0000256" key="15">
    <source>
        <dbReference type="PROSITE-ProRule" id="PRU10141"/>
    </source>
</evidence>
<evidence type="ECO:0000313" key="20">
    <source>
        <dbReference type="EMBL" id="WVZ62800.1"/>
    </source>
</evidence>
<keyword evidence="10 15" id="KW-0067">ATP-binding</keyword>
<protein>
    <recommendedName>
        <fullName evidence="19">Protein kinase domain-containing protein</fullName>
    </recommendedName>
</protein>
<dbReference type="CDD" id="cd14066">
    <property type="entry name" value="STKc_IRAK"/>
    <property type="match status" value="1"/>
</dbReference>
<name>A0AAQ3WIL4_PASNO</name>
<feature type="domain" description="Protein kinase" evidence="19">
    <location>
        <begin position="325"/>
        <end position="607"/>
    </location>
</feature>
<evidence type="ECO:0000256" key="9">
    <source>
        <dbReference type="ARBA" id="ARBA00022777"/>
    </source>
</evidence>
<dbReference type="GO" id="GO:0002229">
    <property type="term" value="P:defense response to oomycetes"/>
    <property type="evidence" value="ECO:0007669"/>
    <property type="project" value="UniProtKB-ARBA"/>
</dbReference>
<comment type="similarity">
    <text evidence="3">In the C-terminal section; belongs to the protein kinase superfamily. Ser/Thr protein kinase family.</text>
</comment>
<evidence type="ECO:0000259" key="19">
    <source>
        <dbReference type="PROSITE" id="PS50011"/>
    </source>
</evidence>
<evidence type="ECO:0000256" key="7">
    <source>
        <dbReference type="ARBA" id="ARBA00022729"/>
    </source>
</evidence>
<evidence type="ECO:0000313" key="21">
    <source>
        <dbReference type="Proteomes" id="UP001341281"/>
    </source>
</evidence>
<keyword evidence="8 15" id="KW-0547">Nucleotide-binding</keyword>
<keyword evidence="13" id="KW-0675">Receptor</keyword>
<dbReference type="SUPFAM" id="SSF56112">
    <property type="entry name" value="Protein kinase-like (PK-like)"/>
    <property type="match status" value="1"/>
</dbReference>
<gene>
    <name evidence="20" type="ORF">U9M48_012502</name>
</gene>
<dbReference type="SMART" id="SM00220">
    <property type="entry name" value="S_TKc"/>
    <property type="match status" value="1"/>
</dbReference>
<evidence type="ECO:0000256" key="6">
    <source>
        <dbReference type="ARBA" id="ARBA00022692"/>
    </source>
</evidence>
<evidence type="ECO:0000256" key="17">
    <source>
        <dbReference type="SAM" id="Phobius"/>
    </source>
</evidence>
<evidence type="ECO:0000256" key="13">
    <source>
        <dbReference type="ARBA" id="ARBA00023170"/>
    </source>
</evidence>
<evidence type="ECO:0000256" key="3">
    <source>
        <dbReference type="ARBA" id="ARBA00010217"/>
    </source>
</evidence>
<dbReference type="Proteomes" id="UP001341281">
    <property type="component" value="Chromosome 03"/>
</dbReference>
<dbReference type="FunFam" id="1.10.510.10:FF:000240">
    <property type="entry name" value="Lectin-domain containing receptor kinase A4.3"/>
    <property type="match status" value="1"/>
</dbReference>
<dbReference type="GO" id="GO:0004672">
    <property type="term" value="F:protein kinase activity"/>
    <property type="evidence" value="ECO:0007669"/>
    <property type="project" value="InterPro"/>
</dbReference>
<dbReference type="InterPro" id="IPR017441">
    <property type="entry name" value="Protein_kinase_ATP_BS"/>
</dbReference>
<keyword evidence="4" id="KW-1003">Cell membrane</keyword>
<dbReference type="PROSITE" id="PS00107">
    <property type="entry name" value="PROTEIN_KINASE_ATP"/>
    <property type="match status" value="1"/>
</dbReference>
<comment type="subcellular location">
    <subcellularLocation>
        <location evidence="1">Cell membrane</location>
        <topology evidence="1">Single-pass type I membrane protein</topology>
    </subcellularLocation>
</comment>
<feature type="signal peptide" evidence="18">
    <location>
        <begin position="1"/>
        <end position="31"/>
    </location>
</feature>
<dbReference type="EMBL" id="CP144747">
    <property type="protein sequence ID" value="WVZ62800.1"/>
    <property type="molecule type" value="Genomic_DNA"/>
</dbReference>
<reference evidence="20 21" key="1">
    <citation type="submission" date="2024-02" db="EMBL/GenBank/DDBJ databases">
        <title>High-quality chromosome-scale genome assembly of Pensacola bahiagrass (Paspalum notatum Flugge var. saurae).</title>
        <authorList>
            <person name="Vega J.M."/>
            <person name="Podio M."/>
            <person name="Orjuela J."/>
            <person name="Siena L.A."/>
            <person name="Pessino S.C."/>
            <person name="Combes M.C."/>
            <person name="Mariac C."/>
            <person name="Albertini E."/>
            <person name="Pupilli F."/>
            <person name="Ortiz J.P.A."/>
            <person name="Leblanc O."/>
        </authorList>
    </citation>
    <scope>NUCLEOTIDE SEQUENCE [LARGE SCALE GENOMIC DNA]</scope>
    <source>
        <strain evidence="20">R1</strain>
        <tissue evidence="20">Leaf</tissue>
    </source>
</reference>
<dbReference type="PROSITE" id="PS00108">
    <property type="entry name" value="PROTEIN_KINASE_ST"/>
    <property type="match status" value="1"/>
</dbReference>
<dbReference type="AlphaFoldDB" id="A0AAQ3WIL4"/>
<proteinExistence type="inferred from homology"/>
<keyword evidence="9" id="KW-0418">Kinase</keyword>
<organism evidence="20 21">
    <name type="scientific">Paspalum notatum var. saurae</name>
    <dbReference type="NCBI Taxonomy" id="547442"/>
    <lineage>
        <taxon>Eukaryota</taxon>
        <taxon>Viridiplantae</taxon>
        <taxon>Streptophyta</taxon>
        <taxon>Embryophyta</taxon>
        <taxon>Tracheophyta</taxon>
        <taxon>Spermatophyta</taxon>
        <taxon>Magnoliopsida</taxon>
        <taxon>Liliopsida</taxon>
        <taxon>Poales</taxon>
        <taxon>Poaceae</taxon>
        <taxon>PACMAD clade</taxon>
        <taxon>Panicoideae</taxon>
        <taxon>Andropogonodae</taxon>
        <taxon>Paspaleae</taxon>
        <taxon>Paspalinae</taxon>
        <taxon>Paspalum</taxon>
    </lineage>
</organism>
<dbReference type="GO" id="GO:0005524">
    <property type="term" value="F:ATP binding"/>
    <property type="evidence" value="ECO:0007669"/>
    <property type="project" value="UniProtKB-UniRule"/>
</dbReference>
<dbReference type="Pfam" id="PF00069">
    <property type="entry name" value="Pkinase"/>
    <property type="match status" value="1"/>
</dbReference>
<dbReference type="Gene3D" id="3.30.200.20">
    <property type="entry name" value="Phosphorylase Kinase, domain 1"/>
    <property type="match status" value="1"/>
</dbReference>
<feature type="region of interest" description="Disordered" evidence="16">
    <location>
        <begin position="225"/>
        <end position="255"/>
    </location>
</feature>
<keyword evidence="12 17" id="KW-0472">Membrane</keyword>
<keyword evidence="7 18" id="KW-0732">Signal</keyword>
<keyword evidence="11 17" id="KW-1133">Transmembrane helix</keyword>
<dbReference type="InterPro" id="IPR050528">
    <property type="entry name" value="L-type_Lectin-RKs"/>
</dbReference>
<keyword evidence="21" id="KW-1185">Reference proteome</keyword>
<keyword evidence="5" id="KW-0808">Transferase</keyword>
<evidence type="ECO:0000256" key="14">
    <source>
        <dbReference type="ARBA" id="ARBA00023180"/>
    </source>
</evidence>
<evidence type="ECO:0000256" key="5">
    <source>
        <dbReference type="ARBA" id="ARBA00022679"/>
    </source>
</evidence>
<dbReference type="Gene3D" id="1.10.510.10">
    <property type="entry name" value="Transferase(Phosphotransferase) domain 1"/>
    <property type="match status" value="1"/>
</dbReference>
<dbReference type="InterPro" id="IPR008271">
    <property type="entry name" value="Ser/Thr_kinase_AS"/>
</dbReference>
<evidence type="ECO:0000256" key="16">
    <source>
        <dbReference type="SAM" id="MobiDB-lite"/>
    </source>
</evidence>
<feature type="binding site" evidence="15">
    <location>
        <position position="354"/>
    </location>
    <ligand>
        <name>ATP</name>
        <dbReference type="ChEBI" id="CHEBI:30616"/>
    </ligand>
</feature>
<evidence type="ECO:0000256" key="12">
    <source>
        <dbReference type="ARBA" id="ARBA00023136"/>
    </source>
</evidence>